<dbReference type="GO" id="GO:0016747">
    <property type="term" value="F:acyltransferase activity, transferring groups other than amino-acyl groups"/>
    <property type="evidence" value="ECO:0007669"/>
    <property type="project" value="UniProtKB-ARBA"/>
</dbReference>
<dbReference type="PANTHER" id="PTHR31625">
    <property type="match status" value="1"/>
</dbReference>
<evidence type="ECO:0000256" key="2">
    <source>
        <dbReference type="ARBA" id="ARBA00023315"/>
    </source>
</evidence>
<keyword evidence="3" id="KW-0472">Membrane</keyword>
<dbReference type="Gene3D" id="3.30.559.10">
    <property type="entry name" value="Chloramphenicol acetyltransferase-like domain"/>
    <property type="match status" value="2"/>
</dbReference>
<keyword evidence="3" id="KW-0812">Transmembrane</keyword>
<sequence>MLGNKHPSYSEVVLRLQLHLGQCASLNSLIVREYDNMQYSLLEFYCKCLDDGNMCYGPFIRLPRESQELSLCCVYYFSYLDLPLLKSIASCCLYPDLDPNLLFRIVEVLHSTYRDGHINIADHLRNLSFPPQPAKPELIYTNDNSVSLTIAESNRNFDNLIGNYPRDANEFHPLVPKLTTSYSLENKVLPLLAIQVTVFPNIAFGIHSSYTNKLTLPSYNRASIIDNLGLEEVFWKEFWKRRNLQEIVIGNEANVDLSNMVRGTFVMGSIEMEKIKQRIIVQCTKKNQSKPVHLSPYVLACAFLWVCLLKTKTSVNKNVCFKDPCYFGFVAGGMTRLDYPVPATYFGNCVGFGRLSALRSELLGDDGIVVAAKAIGSTVKKLDKALFGEAEKWISDWEVLFGSELHVVVVGSPKLDFYETDFGWGRPKKTEEICIDRMRAISLTESRDLKGGIEIGLVLPKAIMETFTNFYTQGLNSQSPGQVCSLSLSHLAFPSLPPTIAMAPVSSHKALAVVLVVAIFSAVASAQDFNLSPSPAPAPDAGAAGSVSTSMAVIGSSFFLSMLAILKQ</sequence>
<comment type="caution">
    <text evidence="5">The sequence shown here is derived from an EMBL/GenBank/DDBJ whole genome shotgun (WGS) entry which is preliminary data.</text>
</comment>
<gene>
    <name evidence="5" type="ORF">O6P43_029524</name>
</gene>
<dbReference type="Proteomes" id="UP001163823">
    <property type="component" value="Chromosome 12"/>
</dbReference>
<protein>
    <submittedName>
        <fullName evidence="5">Malonyl-coenzyme:anthocyanin 5-O-glucoside-6'''-O-malonyltransferase</fullName>
    </submittedName>
</protein>
<dbReference type="Pfam" id="PF02458">
    <property type="entry name" value="Transferase"/>
    <property type="match status" value="1"/>
</dbReference>
<accession>A0AAD7L0F4</accession>
<feature type="transmembrane region" description="Helical" evidence="3">
    <location>
        <begin position="510"/>
        <end position="527"/>
    </location>
</feature>
<keyword evidence="1" id="KW-0808">Transferase</keyword>
<dbReference type="InterPro" id="IPR023213">
    <property type="entry name" value="CAT-like_dom_sf"/>
</dbReference>
<dbReference type="InterPro" id="IPR057949">
    <property type="entry name" value="TPR_TEX10"/>
</dbReference>
<name>A0AAD7L0F4_QUISA</name>
<feature type="domain" description="TEX10-like TPR repeats" evidence="4">
    <location>
        <begin position="2"/>
        <end position="112"/>
    </location>
</feature>
<evidence type="ECO:0000256" key="3">
    <source>
        <dbReference type="SAM" id="Phobius"/>
    </source>
</evidence>
<proteinExistence type="predicted"/>
<reference evidence="5" key="1">
    <citation type="journal article" date="2023" name="Science">
        <title>Elucidation of the pathway for biosynthesis of saponin adjuvants from the soapbark tree.</title>
        <authorList>
            <person name="Reed J."/>
            <person name="Orme A."/>
            <person name="El-Demerdash A."/>
            <person name="Owen C."/>
            <person name="Martin L.B.B."/>
            <person name="Misra R.C."/>
            <person name="Kikuchi S."/>
            <person name="Rejzek M."/>
            <person name="Martin A.C."/>
            <person name="Harkess A."/>
            <person name="Leebens-Mack J."/>
            <person name="Louveau T."/>
            <person name="Stephenson M.J."/>
            <person name="Osbourn A."/>
        </authorList>
    </citation>
    <scope>NUCLEOTIDE SEQUENCE</scope>
    <source>
        <strain evidence="5">S10</strain>
    </source>
</reference>
<dbReference type="InterPro" id="IPR051504">
    <property type="entry name" value="Plant_metabolite_acyltrans"/>
</dbReference>
<dbReference type="Pfam" id="PF25781">
    <property type="entry name" value="TPR_TEX10"/>
    <property type="match status" value="1"/>
</dbReference>
<evidence type="ECO:0000313" key="6">
    <source>
        <dbReference type="Proteomes" id="UP001163823"/>
    </source>
</evidence>
<evidence type="ECO:0000313" key="5">
    <source>
        <dbReference type="EMBL" id="KAJ7949147.1"/>
    </source>
</evidence>
<feature type="transmembrane region" description="Helical" evidence="3">
    <location>
        <begin position="547"/>
        <end position="566"/>
    </location>
</feature>
<keyword evidence="2" id="KW-0012">Acyltransferase</keyword>
<dbReference type="AlphaFoldDB" id="A0AAD7L0F4"/>
<evidence type="ECO:0000256" key="1">
    <source>
        <dbReference type="ARBA" id="ARBA00022679"/>
    </source>
</evidence>
<evidence type="ECO:0000259" key="4">
    <source>
        <dbReference type="Pfam" id="PF25781"/>
    </source>
</evidence>
<dbReference type="KEGG" id="qsa:O6P43_029524"/>
<keyword evidence="3" id="KW-1133">Transmembrane helix</keyword>
<feature type="transmembrane region" description="Helical" evidence="3">
    <location>
        <begin position="292"/>
        <end position="309"/>
    </location>
</feature>
<dbReference type="EMBL" id="JARAOO010000012">
    <property type="protein sequence ID" value="KAJ7949147.1"/>
    <property type="molecule type" value="Genomic_DNA"/>
</dbReference>
<organism evidence="5 6">
    <name type="scientific">Quillaja saponaria</name>
    <name type="common">Soap bark tree</name>
    <dbReference type="NCBI Taxonomy" id="32244"/>
    <lineage>
        <taxon>Eukaryota</taxon>
        <taxon>Viridiplantae</taxon>
        <taxon>Streptophyta</taxon>
        <taxon>Embryophyta</taxon>
        <taxon>Tracheophyta</taxon>
        <taxon>Spermatophyta</taxon>
        <taxon>Magnoliopsida</taxon>
        <taxon>eudicotyledons</taxon>
        <taxon>Gunneridae</taxon>
        <taxon>Pentapetalae</taxon>
        <taxon>rosids</taxon>
        <taxon>fabids</taxon>
        <taxon>Fabales</taxon>
        <taxon>Quillajaceae</taxon>
        <taxon>Quillaja</taxon>
    </lineage>
</organism>
<keyword evidence="6" id="KW-1185">Reference proteome</keyword>